<reference evidence="1" key="1">
    <citation type="submission" date="2014-01" db="EMBL/GenBank/DDBJ databases">
        <authorList>
            <person name="Brown-Elliot B."/>
            <person name="Wallace R."/>
            <person name="Lenaerts A."/>
            <person name="Ordway D."/>
            <person name="DeGroote M.A."/>
            <person name="Parker T."/>
            <person name="Sizemore C."/>
            <person name="Tallon L.J."/>
            <person name="Sadzewicz L.K."/>
            <person name="Sengamalay N."/>
            <person name="Fraser C.M."/>
            <person name="Hine E."/>
            <person name="Shefchek K.A."/>
            <person name="Das S.P."/>
            <person name="Tettelin H."/>
        </authorList>
    </citation>
    <scope>NUCLEOTIDE SEQUENCE [LARGE SCALE GENOMIC DNA]</scope>
    <source>
        <strain evidence="1">4042</strain>
    </source>
</reference>
<dbReference type="EMBL" id="JAOB01000013">
    <property type="protein sequence ID" value="EUA69011.1"/>
    <property type="molecule type" value="Genomic_DNA"/>
</dbReference>
<dbReference type="PATRIC" id="fig|1299334.3.peg.1691"/>
<sequence>MSRLAERATAAFGAALLPEECGGPPSAQLVERVERYVAQLPAGSRHAVRAGC</sequence>
<dbReference type="AlphaFoldDB" id="X8DLT0"/>
<comment type="caution">
    <text evidence="1">The sequence shown here is derived from an EMBL/GenBank/DDBJ whole genome shotgun (WGS) entry which is preliminary data.</text>
</comment>
<protein>
    <submittedName>
        <fullName evidence="1">Uncharacterized protein</fullName>
    </submittedName>
</protein>
<name>X8DLT0_MYCXE</name>
<accession>X8DLT0</accession>
<evidence type="ECO:0000313" key="1">
    <source>
        <dbReference type="EMBL" id="EUA69011.1"/>
    </source>
</evidence>
<gene>
    <name evidence="1" type="ORF">I553_2199</name>
</gene>
<organism evidence="1">
    <name type="scientific">Mycobacterium xenopi 4042</name>
    <dbReference type="NCBI Taxonomy" id="1299334"/>
    <lineage>
        <taxon>Bacteria</taxon>
        <taxon>Bacillati</taxon>
        <taxon>Actinomycetota</taxon>
        <taxon>Actinomycetes</taxon>
        <taxon>Mycobacteriales</taxon>
        <taxon>Mycobacteriaceae</taxon>
        <taxon>Mycobacterium</taxon>
    </lineage>
</organism>
<proteinExistence type="predicted"/>